<name>A0A9C7BNH3_9VIRU</name>
<dbReference type="GO" id="GO:0000723">
    <property type="term" value="P:telomere maintenance"/>
    <property type="evidence" value="ECO:0007669"/>
    <property type="project" value="InterPro"/>
</dbReference>
<proteinExistence type="predicted"/>
<dbReference type="EMBL" id="LC738880">
    <property type="protein sequence ID" value="BDT63000.1"/>
    <property type="molecule type" value="Genomic_DNA"/>
</dbReference>
<dbReference type="SUPFAM" id="SSF52540">
    <property type="entry name" value="P-loop containing nucleoside triphosphate hydrolases"/>
    <property type="match status" value="2"/>
</dbReference>
<feature type="compositionally biased region" description="Polar residues" evidence="1">
    <location>
        <begin position="265"/>
        <end position="279"/>
    </location>
</feature>
<dbReference type="InterPro" id="IPR027417">
    <property type="entry name" value="P-loop_NTPase"/>
</dbReference>
<protein>
    <submittedName>
        <fullName evidence="3">Wsv447-like protein</fullName>
    </submittedName>
</protein>
<evidence type="ECO:0000256" key="1">
    <source>
        <dbReference type="SAM" id="MobiDB-lite"/>
    </source>
</evidence>
<dbReference type="Gene3D" id="3.40.50.300">
    <property type="entry name" value="P-loop containing nucleotide triphosphate hydrolases"/>
    <property type="match status" value="1"/>
</dbReference>
<feature type="domain" description="DNA helicase Pif1-like DEAD-box helicase" evidence="2">
    <location>
        <begin position="149"/>
        <end position="248"/>
    </location>
</feature>
<feature type="compositionally biased region" description="Basic residues" evidence="1">
    <location>
        <begin position="244"/>
        <end position="255"/>
    </location>
</feature>
<reference evidence="3" key="1">
    <citation type="submission" date="2022-10" db="EMBL/GenBank/DDBJ databases">
        <title>Genome sequences of endogenous nimaviruses in decapod crustaceans.</title>
        <authorList>
            <person name="Kawato S."/>
            <person name="Nozaki R."/>
            <person name="Kondo H."/>
            <person name="Hirono I."/>
        </authorList>
    </citation>
    <scope>NUCLEOTIDE SEQUENCE</scope>
    <source>
        <strain evidence="3">Ube2021</strain>
    </source>
</reference>
<dbReference type="Pfam" id="PF05970">
    <property type="entry name" value="PIF1"/>
    <property type="match status" value="1"/>
</dbReference>
<evidence type="ECO:0000259" key="2">
    <source>
        <dbReference type="Pfam" id="PF05970"/>
    </source>
</evidence>
<dbReference type="GO" id="GO:0003678">
    <property type="term" value="F:DNA helicase activity"/>
    <property type="evidence" value="ECO:0007669"/>
    <property type="project" value="InterPro"/>
</dbReference>
<dbReference type="InterPro" id="IPR010285">
    <property type="entry name" value="DNA_helicase_pif1-like_DEAD"/>
</dbReference>
<evidence type="ECO:0000313" key="3">
    <source>
        <dbReference type="EMBL" id="BDT63000.1"/>
    </source>
</evidence>
<accession>A0A9C7BNH3</accession>
<sequence>MDSDATAAKESVNVSYPFSATATQIWRPLTNGQPHPSAVKAMPIDAAEMSRLAAVSTQQGMASRYLRNCMALSYAAGGVAVFHLGGLPGAGKTTIVKELVAQLEDARLLDALHDEILLCSKSNAAKASLMSACGCENGGPSIYPAKAFATLNSGFSIPVVHDKSEVTSRVSSSANYLKRKVVEEGLGNLQFLAIDEYTMTSCREIAYIDAILRILKFRPDIPFGGVFVLLLGDNRQNSAVVEKHGRHHQGRKRKWHEKESKAAQDGNTQKKGAATSSFESDGAEEKYAQEDDTTLYTDLFHRLLTNFSSRECFGDITTLRRVIDARLGSLSGKQQHVREANNDIIAAHLGSCISLPASASASSTSVSRSTGNDCPLTERPVVLEEDACEDAFGSDSDELFSDEALLQLVDGGSVSSPPTHPKDAEEFSFSSRSRLISEANANLSAASDVRSSTKSKTIDIKTIDILRDAPLSALVEEGLRAEVEQLMHLSQMSDASLQRYTKTIFEIIIRGAAKIMEEIDHTGREKLYVISSMSERFRDAHVTSMMELEILNAKLLYGRDSRCCDLLPFRARSLVLSACIRNAFLREGCDLKGSVPITQFFQENLQSLAEFLDRNNLCYDDLLKKSKEIVHLLSKKSEVVISTTGDAASSHRDETDKVRPRDDPLQDNFIDESYVYNDVGDDDNCYDEDDTELGWPRGGLLTREDTPAEVNIDSTTDERVGLLVKFHVLWYNWLAKNKPSDLVRSRMWHLYLLVRVTQANVPNGLLTCLDEAASAGRFFFPVSEWGSRDSSIIKKISDTEPYHEEYWLRVLSMPVSTEGDTEQCLLLPAYSSYLSAISRTYIMSSLKRVNVLKHAYALMYGISLLDMTVDFKDFIDSRNYLAVSKPIGYTREVDLDEYFGGIFPCLVDEYFMQTPKEIIGEATYLQRSGHSTFDVMYAMNLAMKYPNHCNSKTATLATRMLTSISKGNKRLDLLKTRTRVKVESDASSLVERITALEVPLPSSISRTSIEENNRTMGAITLTRSHAQKNAVSRLVDQSIVACTDAQLSGGNKNRAVGADPNSIRAIKIDTKLFVAGIDLSYLSDDKLITQVHRETVLKRMRICLSRGEEFIDHSTDNRLRTDAHNPRKFTKCLLKAKNNITRVKSVTLYPGQNVVFSNTNVKHIHGTAEKFVTKDIGTVTNIALKNGEPTVFVFVERLKRTIQLIEGRQYLGVAGYRVGAIGNAFVRYIPLESSQAMTIFSCQGQTLHRDTVVDLTAASTQDAYVAITRNDDPVNLYVVQTYESDRKNLSNIKCSMGRDRASLLPLGGVGNLGAGVFTNHESINTAREILGAHMAHESAETAEQETLYSYYDPTIDTVTAAQRFVMDRSGNILAFNSSWMAKTSKILRVDGHLSDELGRIDDFFFRGRQRQREYASYYSAATHEKLIELYTAVTRSITHYALMGSYVDGCLGSRGPSSTVIKEHYEKYHNKKGYVKIHPCLLNPAPMSRSMAALFYDIAPHSKSITAFQFYAHYLFLVYEQLHICNASYAFLPSSSPVVNLYVRPTSNEDHVTSGAASRTNSCHIDIPGGGLGYESSEFAVGPDGGSRDAALRAPITLTDNYGNSIDRLRSSFAQGPTGYDKDIAAKCAVCVGKAMAHNLRRPGKFCRPCETCGLSRHGAIAVSTNTEKIESAHVHQSEKGWVSLSAEANLYGLIVFMTKLAAASGISVHRIERQEDLEPAGRDGSVFISLACCATPPEFQLHLSHEVLWCGQVAPLQRVQFCLHARRNKQSETKRRRAGPYLPTSGNALIFSPYFHQTILRGVMLSEAQVLMVTEMVGHKFAEQSTSDVRASLFHGAGNVIDVGQFVTTGQGENDILSQIESFIVSSLRDFIRSEGERACFFVTAVYSGSSR</sequence>
<feature type="region of interest" description="Disordered" evidence="1">
    <location>
        <begin position="240"/>
        <end position="284"/>
    </location>
</feature>
<dbReference type="GO" id="GO:0006281">
    <property type="term" value="P:DNA repair"/>
    <property type="evidence" value="ECO:0007669"/>
    <property type="project" value="InterPro"/>
</dbReference>
<organism evidence="3">
    <name type="scientific">Trachysalambria curvirostris nimavirus</name>
    <dbReference type="NCBI Taxonomy" id="2984282"/>
    <lineage>
        <taxon>Viruses</taxon>
        <taxon>Viruses incertae sedis</taxon>
        <taxon>Naldaviricetes</taxon>
        <taxon>Nimaviridae</taxon>
    </lineage>
</organism>